<protein>
    <submittedName>
        <fullName evidence="1">Uncharacterized protein</fullName>
    </submittedName>
</protein>
<accession>A0A0A8ZIW1</accession>
<reference evidence="1" key="2">
    <citation type="journal article" date="2015" name="Data Brief">
        <title>Shoot transcriptome of the giant reed, Arundo donax.</title>
        <authorList>
            <person name="Barrero R.A."/>
            <person name="Guerrero F.D."/>
            <person name="Moolhuijzen P."/>
            <person name="Goolsby J.A."/>
            <person name="Tidwell J."/>
            <person name="Bellgard S.E."/>
            <person name="Bellgard M.I."/>
        </authorList>
    </citation>
    <scope>NUCLEOTIDE SEQUENCE</scope>
    <source>
        <tissue evidence="1">Shoot tissue taken approximately 20 cm above the soil surface</tissue>
    </source>
</reference>
<dbReference type="AlphaFoldDB" id="A0A0A8ZIW1"/>
<reference evidence="1" key="1">
    <citation type="submission" date="2014-09" db="EMBL/GenBank/DDBJ databases">
        <authorList>
            <person name="Magalhaes I.L.F."/>
            <person name="Oliveira U."/>
            <person name="Santos F.R."/>
            <person name="Vidigal T.H.D.A."/>
            <person name="Brescovit A.D."/>
            <person name="Santos A.J."/>
        </authorList>
    </citation>
    <scope>NUCLEOTIDE SEQUENCE</scope>
    <source>
        <tissue evidence="1">Shoot tissue taken approximately 20 cm above the soil surface</tissue>
    </source>
</reference>
<name>A0A0A8ZIW1_ARUDO</name>
<evidence type="ECO:0000313" key="1">
    <source>
        <dbReference type="EMBL" id="JAD38751.1"/>
    </source>
</evidence>
<organism evidence="1">
    <name type="scientific">Arundo donax</name>
    <name type="common">Giant reed</name>
    <name type="synonym">Donax arundinaceus</name>
    <dbReference type="NCBI Taxonomy" id="35708"/>
    <lineage>
        <taxon>Eukaryota</taxon>
        <taxon>Viridiplantae</taxon>
        <taxon>Streptophyta</taxon>
        <taxon>Embryophyta</taxon>
        <taxon>Tracheophyta</taxon>
        <taxon>Spermatophyta</taxon>
        <taxon>Magnoliopsida</taxon>
        <taxon>Liliopsida</taxon>
        <taxon>Poales</taxon>
        <taxon>Poaceae</taxon>
        <taxon>PACMAD clade</taxon>
        <taxon>Arundinoideae</taxon>
        <taxon>Arundineae</taxon>
        <taxon>Arundo</taxon>
    </lineage>
</organism>
<sequence>MIISCNRTYVCELNTFEQIGENPGLCSCISMSKTRPCVATC</sequence>
<dbReference type="EMBL" id="GBRH01259144">
    <property type="protein sequence ID" value="JAD38751.1"/>
    <property type="molecule type" value="Transcribed_RNA"/>
</dbReference>
<proteinExistence type="predicted"/>